<gene>
    <name evidence="2" type="ORF">DPMN_144193</name>
</gene>
<keyword evidence="1" id="KW-0812">Transmembrane</keyword>
<organism evidence="2 3">
    <name type="scientific">Dreissena polymorpha</name>
    <name type="common">Zebra mussel</name>
    <name type="synonym">Mytilus polymorpha</name>
    <dbReference type="NCBI Taxonomy" id="45954"/>
    <lineage>
        <taxon>Eukaryota</taxon>
        <taxon>Metazoa</taxon>
        <taxon>Spiralia</taxon>
        <taxon>Lophotrochozoa</taxon>
        <taxon>Mollusca</taxon>
        <taxon>Bivalvia</taxon>
        <taxon>Autobranchia</taxon>
        <taxon>Heteroconchia</taxon>
        <taxon>Euheterodonta</taxon>
        <taxon>Imparidentia</taxon>
        <taxon>Neoheterodontei</taxon>
        <taxon>Myida</taxon>
        <taxon>Dreissenoidea</taxon>
        <taxon>Dreissenidae</taxon>
        <taxon>Dreissena</taxon>
    </lineage>
</organism>
<keyword evidence="1" id="KW-1133">Transmembrane helix</keyword>
<evidence type="ECO:0000313" key="2">
    <source>
        <dbReference type="EMBL" id="KAH3815662.1"/>
    </source>
</evidence>
<sequence>MMALMMMLILVLVLLLLLLLLLLITTTSTRTTTRTMMPSILSNSRYVYWCVLITYVIIYLIFCVPFTSRTPIWSSTVFPALLVACMSASVRGKYGNISTTLTV</sequence>
<evidence type="ECO:0000256" key="1">
    <source>
        <dbReference type="SAM" id="Phobius"/>
    </source>
</evidence>
<proteinExistence type="predicted"/>
<accession>A0A9D4JPZ7</accession>
<protein>
    <submittedName>
        <fullName evidence="2">Uncharacterized protein</fullName>
    </submittedName>
</protein>
<dbReference type="AlphaFoldDB" id="A0A9D4JPZ7"/>
<evidence type="ECO:0000313" key="3">
    <source>
        <dbReference type="Proteomes" id="UP000828390"/>
    </source>
</evidence>
<dbReference type="EMBL" id="JAIWYP010000006">
    <property type="protein sequence ID" value="KAH3815662.1"/>
    <property type="molecule type" value="Genomic_DNA"/>
</dbReference>
<reference evidence="2" key="2">
    <citation type="submission" date="2020-11" db="EMBL/GenBank/DDBJ databases">
        <authorList>
            <person name="McCartney M.A."/>
            <person name="Auch B."/>
            <person name="Kono T."/>
            <person name="Mallez S."/>
            <person name="Becker A."/>
            <person name="Gohl D.M."/>
            <person name="Silverstein K.A.T."/>
            <person name="Koren S."/>
            <person name="Bechman K.B."/>
            <person name="Herman A."/>
            <person name="Abrahante J.E."/>
            <person name="Garbe J."/>
        </authorList>
    </citation>
    <scope>NUCLEOTIDE SEQUENCE</scope>
    <source>
        <strain evidence="2">Duluth1</strain>
        <tissue evidence="2">Whole animal</tissue>
    </source>
</reference>
<reference evidence="2" key="1">
    <citation type="journal article" date="2019" name="bioRxiv">
        <title>The Genome of the Zebra Mussel, Dreissena polymorpha: A Resource for Invasive Species Research.</title>
        <authorList>
            <person name="McCartney M.A."/>
            <person name="Auch B."/>
            <person name="Kono T."/>
            <person name="Mallez S."/>
            <person name="Zhang Y."/>
            <person name="Obille A."/>
            <person name="Becker A."/>
            <person name="Abrahante J.E."/>
            <person name="Garbe J."/>
            <person name="Badalamenti J.P."/>
            <person name="Herman A."/>
            <person name="Mangelson H."/>
            <person name="Liachko I."/>
            <person name="Sullivan S."/>
            <person name="Sone E.D."/>
            <person name="Koren S."/>
            <person name="Silverstein K.A.T."/>
            <person name="Beckman K.B."/>
            <person name="Gohl D.M."/>
        </authorList>
    </citation>
    <scope>NUCLEOTIDE SEQUENCE</scope>
    <source>
        <strain evidence="2">Duluth1</strain>
        <tissue evidence="2">Whole animal</tissue>
    </source>
</reference>
<name>A0A9D4JPZ7_DREPO</name>
<keyword evidence="1" id="KW-0472">Membrane</keyword>
<dbReference type="Proteomes" id="UP000828390">
    <property type="component" value="Unassembled WGS sequence"/>
</dbReference>
<comment type="caution">
    <text evidence="2">The sequence shown here is derived from an EMBL/GenBank/DDBJ whole genome shotgun (WGS) entry which is preliminary data.</text>
</comment>
<keyword evidence="3" id="KW-1185">Reference proteome</keyword>
<feature type="transmembrane region" description="Helical" evidence="1">
    <location>
        <begin position="46"/>
        <end position="66"/>
    </location>
</feature>